<dbReference type="InterPro" id="IPR012341">
    <property type="entry name" value="6hp_glycosidase-like_sf"/>
</dbReference>
<feature type="domain" description="Glucodextranase N-terminal" evidence="3">
    <location>
        <begin position="11"/>
        <end position="271"/>
    </location>
</feature>
<dbReference type="InterPro" id="IPR011013">
    <property type="entry name" value="Gal_mutarotase_sf_dom"/>
</dbReference>
<keyword evidence="4" id="KW-0378">Hydrolase</keyword>
<dbReference type="EMBL" id="JAXBLV010000013">
    <property type="protein sequence ID" value="MDY3558077.1"/>
    <property type="molecule type" value="Genomic_DNA"/>
</dbReference>
<evidence type="ECO:0000313" key="5">
    <source>
        <dbReference type="Proteomes" id="UP001272242"/>
    </source>
</evidence>
<dbReference type="Gene3D" id="2.70.98.10">
    <property type="match status" value="1"/>
</dbReference>
<dbReference type="SUPFAM" id="SSF74650">
    <property type="entry name" value="Galactose mutarotase-like"/>
    <property type="match status" value="1"/>
</dbReference>
<feature type="domain" description="GH15-like" evidence="2">
    <location>
        <begin position="372"/>
        <end position="683"/>
    </location>
</feature>
<name>A0ABU5EUE0_9BACT</name>
<dbReference type="InterPro" id="IPR015220">
    <property type="entry name" value="Glucodextranase_N"/>
</dbReference>
<dbReference type="PANTHER" id="PTHR31616:SF0">
    <property type="entry name" value="GLUCAN 1,4-ALPHA-GLUCOSIDASE"/>
    <property type="match status" value="1"/>
</dbReference>
<dbReference type="RefSeq" id="WP_320685049.1">
    <property type="nucleotide sequence ID" value="NZ_JAXBLV010000013.1"/>
</dbReference>
<evidence type="ECO:0000313" key="4">
    <source>
        <dbReference type="EMBL" id="MDY3558077.1"/>
    </source>
</evidence>
<dbReference type="SUPFAM" id="SSF48208">
    <property type="entry name" value="Six-hairpin glycosidases"/>
    <property type="match status" value="1"/>
</dbReference>
<evidence type="ECO:0000259" key="2">
    <source>
        <dbReference type="Pfam" id="PF00723"/>
    </source>
</evidence>
<keyword evidence="5" id="KW-1185">Reference proteome</keyword>
<feature type="region of interest" description="Disordered" evidence="1">
    <location>
        <begin position="1"/>
        <end position="33"/>
    </location>
</feature>
<dbReference type="Pfam" id="PF00723">
    <property type="entry name" value="Glyco_hydro_15"/>
    <property type="match status" value="1"/>
</dbReference>
<evidence type="ECO:0000256" key="1">
    <source>
        <dbReference type="SAM" id="MobiDB-lite"/>
    </source>
</evidence>
<dbReference type="Gene3D" id="1.50.10.10">
    <property type="match status" value="1"/>
</dbReference>
<proteinExistence type="predicted"/>
<dbReference type="GO" id="GO:0016787">
    <property type="term" value="F:hydrolase activity"/>
    <property type="evidence" value="ECO:0007669"/>
    <property type="project" value="UniProtKB-KW"/>
</dbReference>
<accession>A0ABU5EUE0</accession>
<gene>
    <name evidence="4" type="ORF">R5W23_000798</name>
</gene>
<dbReference type="Proteomes" id="UP001272242">
    <property type="component" value="Unassembled WGS sequence"/>
</dbReference>
<feature type="compositionally biased region" description="Basic and acidic residues" evidence="1">
    <location>
        <begin position="781"/>
        <end position="797"/>
    </location>
</feature>
<reference evidence="5" key="1">
    <citation type="journal article" date="2023" name="Mar. Drugs">
        <title>Gemmata algarum, a Novel Planctomycete Isolated from an Algal Mat, Displays Antimicrobial Activity.</title>
        <authorList>
            <person name="Kumar G."/>
            <person name="Kallscheuer N."/>
            <person name="Kashif M."/>
            <person name="Ahamad S."/>
            <person name="Jagadeeshwari U."/>
            <person name="Pannikurungottu S."/>
            <person name="Haufschild T."/>
            <person name="Kabuu M."/>
            <person name="Sasikala C."/>
            <person name="Jogler C."/>
            <person name="Ramana C."/>
        </authorList>
    </citation>
    <scope>NUCLEOTIDE SEQUENCE [LARGE SCALE GENOMIC DNA]</scope>
    <source>
        <strain evidence="5">JC673</strain>
    </source>
</reference>
<dbReference type="PANTHER" id="PTHR31616">
    <property type="entry name" value="TREHALASE"/>
    <property type="match status" value="1"/>
</dbReference>
<dbReference type="InterPro" id="IPR008928">
    <property type="entry name" value="6-hairpin_glycosidase_sf"/>
</dbReference>
<organism evidence="4 5">
    <name type="scientific">Gemmata algarum</name>
    <dbReference type="NCBI Taxonomy" id="2975278"/>
    <lineage>
        <taxon>Bacteria</taxon>
        <taxon>Pseudomonadati</taxon>
        <taxon>Planctomycetota</taxon>
        <taxon>Planctomycetia</taxon>
        <taxon>Gemmatales</taxon>
        <taxon>Gemmataceae</taxon>
        <taxon>Gemmata</taxon>
    </lineage>
</organism>
<dbReference type="CDD" id="cd07430">
    <property type="entry name" value="GH15_N"/>
    <property type="match status" value="1"/>
</dbReference>
<comment type="caution">
    <text evidence="4">The sequence shown here is derived from an EMBL/GenBank/DDBJ whole genome shotgun (WGS) entry which is preliminary data.</text>
</comment>
<evidence type="ECO:0000259" key="3">
    <source>
        <dbReference type="Pfam" id="PF09137"/>
    </source>
</evidence>
<protein>
    <submittedName>
        <fullName evidence="4">Glycoside hydrolase family 15 protein</fullName>
    </submittedName>
</protein>
<feature type="region of interest" description="Disordered" evidence="1">
    <location>
        <begin position="778"/>
        <end position="797"/>
    </location>
</feature>
<feature type="compositionally biased region" description="Basic and acidic residues" evidence="1">
    <location>
        <begin position="1"/>
        <end position="12"/>
    </location>
</feature>
<dbReference type="InterPro" id="IPR011613">
    <property type="entry name" value="GH15-like"/>
</dbReference>
<dbReference type="InterPro" id="IPR014718">
    <property type="entry name" value="GH-type_carb-bd"/>
</dbReference>
<dbReference type="Pfam" id="PF09137">
    <property type="entry name" value="Glucodextran_N"/>
    <property type="match status" value="1"/>
</dbReference>
<sequence>MADAPEHIREAPGRPGSPPRWCTGGKTAGGTSRSDASLVWFTIHRGVLNEVYYPRIDSPCTRDLYLIVTGPEGFCSDEREDAEHTVEWIGEGVPGFTVATACKKGRYRIEKTVITDDRLNVVLQRVRFTRFPAGHRVFVYANPHLAAHGSGNTAWVGRYKGQTALFAERGDVALALLCSAGYSTASVGFAGKSDGPDDLKKHGRLTERFTRAAQGNVGLVGEIDLSHGPEFTLALGFGLGPGEAAYHASGGLKRDFPEAVERYADGWRAWQDKLLPLAGPGRDLYRVSTAVLESHTNKSIPGAVASLAIPWGDARGDDDLLQGAYHLVWSRDLGQHGSGLLAIGALQDARRLLEYLQATQEPDGHWPQNMWVSGEPFWDGVQVDQAAQPILLTDHALRAGAIDEGHRARFWPMLRAAVGYIVRNGASTELDRWEEEKGYNPYTLATMIAALLAAADWADAASEPELATYLRETADVWDAGIEGWVYVRGTELAKKVGVDGYYARILPPGSIEPAYPGQECARLKDADAGEQDVPGHEVASVDALALVRYGLRAADDPKILNTLKVIDAELKMETERGPIWHRYTADRFGEHDDGSAFEPGNKGKGRAWPLLIGERAHHELARGERTRATELVAAMANYAGDAGLISEQVWDADDLPEKWLFKGRPTGSAAPLLWAHAEYLKVLRSLKDGRVFDRPPQPEARYAGGRRKGARALWRVEHPVRSVPAGTVVRIEAVEGVEVRWRVGRGAEQVLAEAPTFLGVRVADVPALAEGTTVNITATRPGDDGSQVREEHTVTVR</sequence>